<dbReference type="Pfam" id="PF18884">
    <property type="entry name" value="TSP3_bac"/>
    <property type="match status" value="4"/>
</dbReference>
<dbReference type="RefSeq" id="WP_129401577.1">
    <property type="nucleotide sequence ID" value="NZ_SDWT01000002.1"/>
</dbReference>
<feature type="compositionally biased region" description="Acidic residues" evidence="5">
    <location>
        <begin position="480"/>
        <end position="489"/>
    </location>
</feature>
<proteinExistence type="predicted"/>
<feature type="compositionally biased region" description="Basic and acidic residues" evidence="5">
    <location>
        <begin position="542"/>
        <end position="556"/>
    </location>
</feature>
<organism evidence="8 9">
    <name type="scientific">Nocardioides oleivorans</name>
    <dbReference type="NCBI Taxonomy" id="273676"/>
    <lineage>
        <taxon>Bacteria</taxon>
        <taxon>Bacillati</taxon>
        <taxon>Actinomycetota</taxon>
        <taxon>Actinomycetes</taxon>
        <taxon>Propionibacteriales</taxon>
        <taxon>Nocardioidaceae</taxon>
        <taxon>Nocardioides</taxon>
    </lineage>
</organism>
<feature type="compositionally biased region" description="Basic and acidic residues" evidence="5">
    <location>
        <begin position="499"/>
        <end position="508"/>
    </location>
</feature>
<dbReference type="AlphaFoldDB" id="A0A4V1RKD6"/>
<evidence type="ECO:0000259" key="7">
    <source>
        <dbReference type="Pfam" id="PF19077"/>
    </source>
</evidence>
<keyword evidence="4" id="KW-0106">Calcium</keyword>
<evidence type="ECO:0000313" key="8">
    <source>
        <dbReference type="EMBL" id="RYB91912.1"/>
    </source>
</evidence>
<feature type="region of interest" description="Disordered" evidence="5">
    <location>
        <begin position="537"/>
        <end position="556"/>
    </location>
</feature>
<dbReference type="InterPro" id="IPR044016">
    <property type="entry name" value="Big_13"/>
</dbReference>
<dbReference type="PANTHER" id="PTHR37467:SF1">
    <property type="entry name" value="EXPORTED CALCIUM-BINDING GLYCOPROTEIN"/>
    <property type="match status" value="1"/>
</dbReference>
<comment type="subcellular location">
    <subcellularLocation>
        <location evidence="1">Secreted</location>
    </subcellularLocation>
</comment>
<feature type="region of interest" description="Disordered" evidence="5">
    <location>
        <begin position="359"/>
        <end position="394"/>
    </location>
</feature>
<dbReference type="InterPro" id="IPR013783">
    <property type="entry name" value="Ig-like_fold"/>
</dbReference>
<dbReference type="PANTHER" id="PTHR37467">
    <property type="entry name" value="EXPORTED CALCIUM-BINDING GLYCOPROTEIN-RELATED"/>
    <property type="match status" value="1"/>
</dbReference>
<feature type="region of interest" description="Disordered" evidence="5">
    <location>
        <begin position="571"/>
        <end position="653"/>
    </location>
</feature>
<feature type="domain" description="Bacterial Ig-like" evidence="7">
    <location>
        <begin position="370"/>
        <end position="451"/>
    </location>
</feature>
<comment type="caution">
    <text evidence="8">The sequence shown here is derived from an EMBL/GenBank/DDBJ whole genome shotgun (WGS) entry which is preliminary data.</text>
</comment>
<evidence type="ECO:0000256" key="5">
    <source>
        <dbReference type="SAM" id="MobiDB-lite"/>
    </source>
</evidence>
<gene>
    <name evidence="8" type="ORF">EUA93_17465</name>
</gene>
<dbReference type="Pfam" id="PF19077">
    <property type="entry name" value="Big_13"/>
    <property type="match status" value="1"/>
</dbReference>
<dbReference type="InterPro" id="IPR053180">
    <property type="entry name" value="Ca-binding_acidic-repeat"/>
</dbReference>
<dbReference type="Proteomes" id="UP000294071">
    <property type="component" value="Unassembled WGS sequence"/>
</dbReference>
<evidence type="ECO:0008006" key="10">
    <source>
        <dbReference type="Google" id="ProtNLM"/>
    </source>
</evidence>
<evidence type="ECO:0000259" key="6">
    <source>
        <dbReference type="Pfam" id="PF03495"/>
    </source>
</evidence>
<accession>A0A4V1RKD6</accession>
<feature type="compositionally biased region" description="Low complexity" evidence="5">
    <location>
        <begin position="79"/>
        <end position="92"/>
    </location>
</feature>
<dbReference type="InterPro" id="IPR035088">
    <property type="entry name" value="PA_Ca-bd"/>
</dbReference>
<feature type="compositionally biased region" description="Polar residues" evidence="5">
    <location>
        <begin position="372"/>
        <end position="381"/>
    </location>
</feature>
<feature type="region of interest" description="Disordered" evidence="5">
    <location>
        <begin position="452"/>
        <end position="510"/>
    </location>
</feature>
<feature type="compositionally biased region" description="Basic and acidic residues" evidence="5">
    <location>
        <begin position="610"/>
        <end position="623"/>
    </location>
</feature>
<keyword evidence="9" id="KW-1185">Reference proteome</keyword>
<keyword evidence="3" id="KW-0732">Signal</keyword>
<protein>
    <recommendedName>
        <fullName evidence="10">Bacterial Ig-like domain-containing protein</fullName>
    </recommendedName>
</protein>
<dbReference type="GO" id="GO:0005975">
    <property type="term" value="P:carbohydrate metabolic process"/>
    <property type="evidence" value="ECO:0007669"/>
    <property type="project" value="UniProtKB-ARBA"/>
</dbReference>
<feature type="region of interest" description="Disordered" evidence="5">
    <location>
        <begin position="79"/>
        <end position="119"/>
    </location>
</feature>
<evidence type="ECO:0000256" key="3">
    <source>
        <dbReference type="ARBA" id="ARBA00022729"/>
    </source>
</evidence>
<evidence type="ECO:0000256" key="1">
    <source>
        <dbReference type="ARBA" id="ARBA00004613"/>
    </source>
</evidence>
<dbReference type="Pfam" id="PF03495">
    <property type="entry name" value="Binary_toxB"/>
    <property type="match status" value="1"/>
</dbReference>
<keyword evidence="2" id="KW-0964">Secreted</keyword>
<feature type="compositionally biased region" description="Basic residues" evidence="5">
    <location>
        <begin position="642"/>
        <end position="653"/>
    </location>
</feature>
<feature type="compositionally biased region" description="Basic and acidic residues" evidence="5">
    <location>
        <begin position="584"/>
        <end position="599"/>
    </location>
</feature>
<dbReference type="Gene3D" id="2.60.40.10">
    <property type="entry name" value="Immunoglobulins"/>
    <property type="match status" value="1"/>
</dbReference>
<evidence type="ECO:0000313" key="9">
    <source>
        <dbReference type="Proteomes" id="UP000294071"/>
    </source>
</evidence>
<feature type="domain" description="Protective antigen Ca-binding" evidence="6">
    <location>
        <begin position="544"/>
        <end position="614"/>
    </location>
</feature>
<evidence type="ECO:0000256" key="2">
    <source>
        <dbReference type="ARBA" id="ARBA00022525"/>
    </source>
</evidence>
<reference evidence="8 9" key="1">
    <citation type="submission" date="2019-01" db="EMBL/GenBank/DDBJ databases">
        <title>Novel species of Nocardioides.</title>
        <authorList>
            <person name="Liu Q."/>
            <person name="Xin Y.-H."/>
        </authorList>
    </citation>
    <scope>NUCLEOTIDE SEQUENCE [LARGE SCALE GENOMIC DNA]</scope>
    <source>
        <strain evidence="8 9">CGMCC 4.6882</strain>
    </source>
</reference>
<dbReference type="OrthoDB" id="3776437at2"/>
<evidence type="ECO:0000256" key="4">
    <source>
        <dbReference type="ARBA" id="ARBA00022837"/>
    </source>
</evidence>
<dbReference type="EMBL" id="SDWT01000002">
    <property type="protein sequence ID" value="RYB91912.1"/>
    <property type="molecule type" value="Genomic_DNA"/>
</dbReference>
<dbReference type="InterPro" id="IPR059100">
    <property type="entry name" value="TSP3_bac"/>
</dbReference>
<name>A0A4V1RKD6_9ACTN</name>
<sequence>MHTVHTSRFGNRLTKAAVALTVVVPGTVLGLAQSPASAAALPATYSADAHSDILSLGATVAGQSLATLAVGHSQGTVASSAAGAGGTSASSSNLDATLGGTPVPVDSATASVSTNAGVDDPPGRVLVPVPAAPVATIGAITGDVEARWGGANACATPVVGGTRTLSAATTTLAGASVGQLPLPAPLNVTLAQVGASSSTSGTYLVDDGVGGSDVVSRTTTQVGQVSLLGGAAVIDVSNPVVLQARSDGTTGNAGFASTPTIVATIGGNQIPIPINNQPQSLVLPGALAPLVSLTVTAFTPTATSSGATGAASMDALLSIDLKVLSLPAPVGVTVADVSLDVAPMSANATAPAGGVDCNGTQQGSLAPPDITSPAQNASVTDATPPISGTGAPGATVTVREGSRVLCTAVVASNGRWSCSSTVVLANGPHTVTATQSANGTTSAADSVTFTVAADPNDVDGDGLPNGDETTHGTDPNNPDTDGDGLTDGEEVNRYGTDPLKADTDKDGLTDGQEVKGVTIKQRIYVCGKKKVPSSITVRTNPLKKDSDKDGIADGKEVKGVKIKQKVRIPKNKTVKIGRVRTNPTRKDSDRDGLADKVEITGKANKKYGKAKSDPTRCDTDRGGVSDGAEVKAGSNPSDIRSTPKKPRGGRGKG</sequence>